<name>A0ABR8P4L8_9LACO</name>
<protein>
    <recommendedName>
        <fullName evidence="3">Helix-turn-helix domain-containing protein</fullName>
    </recommendedName>
</protein>
<dbReference type="EMBL" id="QORN01000006">
    <property type="protein sequence ID" value="MBD5805931.1"/>
    <property type="molecule type" value="Genomic_DNA"/>
</dbReference>
<gene>
    <name evidence="1" type="ORF">DTK66_02200</name>
</gene>
<reference evidence="1 2" key="1">
    <citation type="submission" date="2018-07" db="EMBL/GenBank/DDBJ databases">
        <title>Phylogenomic Insights into understanding Host Adaptation of Lactobacillus reuteri by a novel species, Lactobacillus spp. M31.</title>
        <authorList>
            <person name="Sharma S."/>
            <person name="Patil P."/>
            <person name="Korpole S."/>
            <person name="Patil P.B."/>
        </authorList>
    </citation>
    <scope>NUCLEOTIDE SEQUENCE [LARGE SCALE GENOMIC DNA]</scope>
    <source>
        <strain evidence="1 2">M31</strain>
    </source>
</reference>
<comment type="caution">
    <text evidence="1">The sequence shown here is derived from an EMBL/GenBank/DDBJ whole genome shotgun (WGS) entry which is preliminary data.</text>
</comment>
<keyword evidence="2" id="KW-1185">Reference proteome</keyword>
<dbReference type="RefSeq" id="WP_191667636.1">
    <property type="nucleotide sequence ID" value="NZ_QORN01000006.1"/>
</dbReference>
<evidence type="ECO:0008006" key="3">
    <source>
        <dbReference type="Google" id="ProtNLM"/>
    </source>
</evidence>
<evidence type="ECO:0000313" key="2">
    <source>
        <dbReference type="Proteomes" id="UP000704341"/>
    </source>
</evidence>
<accession>A0ABR8P4L8</accession>
<sequence>MTLDADLHLKDESDEAVKKKSFLYKEWLKVKKEQGGYFLLANGILQYLPLLKSSAAMNLYLYYAESANNNGGYSWHSIATISNKLQTNPRTINNWNNALKDAGLILRFSGDKGSNVTQLLPLDDFVLNVDHLKIDKVEEKLDDAKFEFKTVVSFYIKYPNLDHKIVFAHKKYSIYGLKCHDTKDELSFYRYIILEETLEGDQKLFKDKKFKKDVLYWKDDNSSDNNSLSFICDLSKEDELSYKKKLKLCLQLTRKGLISEYKTANKEKKITL</sequence>
<proteinExistence type="predicted"/>
<dbReference type="Pfam" id="PF13730">
    <property type="entry name" value="HTH_36"/>
    <property type="match status" value="1"/>
</dbReference>
<organism evidence="1 2">
    <name type="scientific">Limosilactobacillus walteri</name>
    <dbReference type="NCBI Taxonomy" id="2268022"/>
    <lineage>
        <taxon>Bacteria</taxon>
        <taxon>Bacillati</taxon>
        <taxon>Bacillota</taxon>
        <taxon>Bacilli</taxon>
        <taxon>Lactobacillales</taxon>
        <taxon>Lactobacillaceae</taxon>
        <taxon>Limosilactobacillus</taxon>
    </lineage>
</organism>
<dbReference type="Proteomes" id="UP000704341">
    <property type="component" value="Unassembled WGS sequence"/>
</dbReference>
<evidence type="ECO:0000313" key="1">
    <source>
        <dbReference type="EMBL" id="MBD5805931.1"/>
    </source>
</evidence>